<dbReference type="RefSeq" id="WP_129186808.1">
    <property type="nucleotide sequence ID" value="NZ_CP035493.1"/>
</dbReference>
<accession>A0A4P6FFN2</accession>
<evidence type="ECO:0000313" key="4">
    <source>
        <dbReference type="Proteomes" id="UP000292118"/>
    </source>
</evidence>
<evidence type="ECO:0000256" key="1">
    <source>
        <dbReference type="ARBA" id="ARBA00022723"/>
    </source>
</evidence>
<protein>
    <submittedName>
        <fullName evidence="3">Copper chaperone</fullName>
    </submittedName>
</protein>
<dbReference type="PROSITE" id="PS50846">
    <property type="entry name" value="HMA_2"/>
    <property type="match status" value="1"/>
</dbReference>
<keyword evidence="4" id="KW-1185">Reference proteome</keyword>
<dbReference type="InterPro" id="IPR017969">
    <property type="entry name" value="Heavy-metal-associated_CS"/>
</dbReference>
<proteinExistence type="predicted"/>
<dbReference type="KEGG" id="xya:ET471_04605"/>
<dbReference type="OrthoDB" id="9813965at2"/>
<evidence type="ECO:0000259" key="2">
    <source>
        <dbReference type="PROSITE" id="PS50846"/>
    </source>
</evidence>
<dbReference type="InterPro" id="IPR036163">
    <property type="entry name" value="HMA_dom_sf"/>
</dbReference>
<dbReference type="CDD" id="cd00371">
    <property type="entry name" value="HMA"/>
    <property type="match status" value="1"/>
</dbReference>
<name>A0A4P6FFN2_9MICO</name>
<dbReference type="Gene3D" id="3.30.70.100">
    <property type="match status" value="1"/>
</dbReference>
<dbReference type="EMBL" id="CP035493">
    <property type="protein sequence ID" value="QAY69408.1"/>
    <property type="molecule type" value="Genomic_DNA"/>
</dbReference>
<feature type="domain" description="HMA" evidence="2">
    <location>
        <begin position="3"/>
        <end position="71"/>
    </location>
</feature>
<dbReference type="SUPFAM" id="SSF55008">
    <property type="entry name" value="HMA, heavy metal-associated domain"/>
    <property type="match status" value="1"/>
</dbReference>
<dbReference type="Pfam" id="PF00403">
    <property type="entry name" value="HMA"/>
    <property type="match status" value="1"/>
</dbReference>
<dbReference type="PROSITE" id="PS01047">
    <property type="entry name" value="HMA_1"/>
    <property type="match status" value="1"/>
</dbReference>
<dbReference type="GO" id="GO:0046872">
    <property type="term" value="F:metal ion binding"/>
    <property type="evidence" value="ECO:0007669"/>
    <property type="project" value="UniProtKB-KW"/>
</dbReference>
<evidence type="ECO:0000313" key="3">
    <source>
        <dbReference type="EMBL" id="QAY69408.1"/>
    </source>
</evidence>
<dbReference type="Proteomes" id="UP000292118">
    <property type="component" value="Chromosome"/>
</dbReference>
<gene>
    <name evidence="3" type="ORF">ET471_04605</name>
</gene>
<sequence length="164" mass="16322">MTTLTTLSVDGMTCEHCVSAVTRELNAVEGVKRVAVELRNGATSSVSVHSAAPLAEAALREAIDEAGYDVVGVEVLENALAAQMTERADQYRATGVRPAGEHGHAHGEHGHAHGAGGCGCGGHGEAAVEAAADAPAQAHGGCACGCGGQGRQGLGIGLPIVPLN</sequence>
<reference evidence="3 4" key="1">
    <citation type="submission" date="2019-01" db="EMBL/GenBank/DDBJ databases">
        <title>Genome sequencing of strain FW10M-9.</title>
        <authorList>
            <person name="Heo J."/>
            <person name="Kim S.-J."/>
            <person name="Kim J.-S."/>
            <person name="Hong S.-B."/>
            <person name="Kwon S.-W."/>
        </authorList>
    </citation>
    <scope>NUCLEOTIDE SEQUENCE [LARGE SCALE GENOMIC DNA]</scope>
    <source>
        <strain evidence="3 4">FW10M-9</strain>
    </source>
</reference>
<dbReference type="AlphaFoldDB" id="A0A4P6FFN2"/>
<organism evidence="3 4">
    <name type="scientific">Xylanimonas protaetiae</name>
    <dbReference type="NCBI Taxonomy" id="2509457"/>
    <lineage>
        <taxon>Bacteria</taxon>
        <taxon>Bacillati</taxon>
        <taxon>Actinomycetota</taxon>
        <taxon>Actinomycetes</taxon>
        <taxon>Micrococcales</taxon>
        <taxon>Promicromonosporaceae</taxon>
        <taxon>Xylanimonas</taxon>
    </lineage>
</organism>
<dbReference type="InterPro" id="IPR006121">
    <property type="entry name" value="HMA_dom"/>
</dbReference>
<keyword evidence="1" id="KW-0479">Metal-binding</keyword>